<dbReference type="PANTHER" id="PTHR37422">
    <property type="entry name" value="TEICHURONIC ACID BIOSYNTHESIS PROTEIN TUAE"/>
    <property type="match status" value="1"/>
</dbReference>
<evidence type="ECO:0000313" key="7">
    <source>
        <dbReference type="EMBL" id="TGY06198.1"/>
    </source>
</evidence>
<dbReference type="Proteomes" id="UP000305751">
    <property type="component" value="Unassembled WGS sequence"/>
</dbReference>
<organism evidence="7 8">
    <name type="scientific">Bacteroides acidifaciens</name>
    <dbReference type="NCBI Taxonomy" id="85831"/>
    <lineage>
        <taxon>Bacteria</taxon>
        <taxon>Pseudomonadati</taxon>
        <taxon>Bacteroidota</taxon>
        <taxon>Bacteroidia</taxon>
        <taxon>Bacteroidales</taxon>
        <taxon>Bacteroidaceae</taxon>
        <taxon>Bacteroides</taxon>
    </lineage>
</organism>
<evidence type="ECO:0000256" key="1">
    <source>
        <dbReference type="ARBA" id="ARBA00004141"/>
    </source>
</evidence>
<evidence type="ECO:0000313" key="8">
    <source>
        <dbReference type="Proteomes" id="UP000305751"/>
    </source>
</evidence>
<feature type="transmembrane region" description="Helical" evidence="5">
    <location>
        <begin position="171"/>
        <end position="203"/>
    </location>
</feature>
<feature type="transmembrane region" description="Helical" evidence="5">
    <location>
        <begin position="314"/>
        <end position="335"/>
    </location>
</feature>
<feature type="transmembrane region" description="Helical" evidence="5">
    <location>
        <begin position="6"/>
        <end position="38"/>
    </location>
</feature>
<protein>
    <submittedName>
        <fullName evidence="7">O-antigen ligase domain-containing protein</fullName>
    </submittedName>
</protein>
<feature type="transmembrane region" description="Helical" evidence="5">
    <location>
        <begin position="341"/>
        <end position="359"/>
    </location>
</feature>
<keyword evidence="7" id="KW-0436">Ligase</keyword>
<dbReference type="RefSeq" id="WP_136013983.1">
    <property type="nucleotide sequence ID" value="NZ_CAJTBC010000009.1"/>
</dbReference>
<dbReference type="InterPro" id="IPR007016">
    <property type="entry name" value="O-antigen_ligase-rel_domated"/>
</dbReference>
<dbReference type="PANTHER" id="PTHR37422:SF17">
    <property type="entry name" value="O-ANTIGEN LIGASE"/>
    <property type="match status" value="1"/>
</dbReference>
<dbReference type="GO" id="GO:0016020">
    <property type="term" value="C:membrane"/>
    <property type="evidence" value="ECO:0007669"/>
    <property type="project" value="UniProtKB-SubCell"/>
</dbReference>
<feature type="transmembrane region" description="Helical" evidence="5">
    <location>
        <begin position="209"/>
        <end position="230"/>
    </location>
</feature>
<dbReference type="InterPro" id="IPR051533">
    <property type="entry name" value="WaaL-like"/>
</dbReference>
<reference evidence="7 8" key="1">
    <citation type="submission" date="2019-04" db="EMBL/GenBank/DDBJ databases">
        <title>Microbes associate with the intestines of laboratory mice.</title>
        <authorList>
            <person name="Navarre W."/>
            <person name="Wong E."/>
            <person name="Huang K."/>
            <person name="Tropini C."/>
            <person name="Ng K."/>
            <person name="Yu B."/>
        </authorList>
    </citation>
    <scope>NUCLEOTIDE SEQUENCE [LARGE SCALE GENOMIC DNA]</scope>
    <source>
        <strain evidence="7 8">NM70_E10</strain>
    </source>
</reference>
<keyword evidence="2 5" id="KW-0812">Transmembrane</keyword>
<comment type="subcellular location">
    <subcellularLocation>
        <location evidence="1">Membrane</location>
        <topology evidence="1">Multi-pass membrane protein</topology>
    </subcellularLocation>
</comment>
<feature type="transmembrane region" description="Helical" evidence="5">
    <location>
        <begin position="77"/>
        <end position="95"/>
    </location>
</feature>
<dbReference type="Pfam" id="PF04932">
    <property type="entry name" value="Wzy_C"/>
    <property type="match status" value="1"/>
</dbReference>
<feature type="transmembrane region" description="Helical" evidence="5">
    <location>
        <begin position="371"/>
        <end position="388"/>
    </location>
</feature>
<feature type="domain" description="O-antigen ligase-related" evidence="6">
    <location>
        <begin position="173"/>
        <end position="321"/>
    </location>
</feature>
<evidence type="ECO:0000259" key="6">
    <source>
        <dbReference type="Pfam" id="PF04932"/>
    </source>
</evidence>
<evidence type="ECO:0000256" key="2">
    <source>
        <dbReference type="ARBA" id="ARBA00022692"/>
    </source>
</evidence>
<dbReference type="EMBL" id="SRZA01000015">
    <property type="protein sequence ID" value="TGY06198.1"/>
    <property type="molecule type" value="Genomic_DNA"/>
</dbReference>
<comment type="caution">
    <text evidence="7">The sequence shown here is derived from an EMBL/GenBank/DDBJ whole genome shotgun (WGS) entry which is preliminary data.</text>
</comment>
<sequence length="413" mass="46374">MSKYLYYFFIFCFTISNSIYAFGGSLWQNAALVFFFLLALLKGVERLEGIIIYFVGCCLFSIVVNDVPAFFKPLERMVQYLLLLLAVSPLMRSYGIDRLRINLMETIVISLGILSLGSFVFYMAGGGISTIGYFGLSQHPNFLGFFAMITTVTTFALFFRSERKMQKLVIGGLFVVSLLVVMLSAARICLAGSIIGCLVFLYFHYKDRFSRLVLSLVVVGAIAMALFPLYSPFLKGVLYKQTAAMEEESATSSRDAIWATRLEEIRRYPIFGVGCFAVDTRIESDDNYYNPYSRTLGTVELGSTYLGVISQTGVVGFIGFVMILLVSFLHCYKLICATGTFVAMWLMALFAAIGVHMVVEGYATHAGSMQCLFLWLLFSCMMLPAEIIEEEEMRIEEKLGIEYDDDEDDCDNE</sequence>
<keyword evidence="3 5" id="KW-1133">Transmembrane helix</keyword>
<dbReference type="GO" id="GO:0016874">
    <property type="term" value="F:ligase activity"/>
    <property type="evidence" value="ECO:0007669"/>
    <property type="project" value="UniProtKB-KW"/>
</dbReference>
<dbReference type="AlphaFoldDB" id="A0A4S2AXB0"/>
<gene>
    <name evidence="7" type="ORF">E5356_07255</name>
</gene>
<proteinExistence type="predicted"/>
<evidence type="ECO:0000256" key="5">
    <source>
        <dbReference type="SAM" id="Phobius"/>
    </source>
</evidence>
<name>A0A4S2AXB0_9BACE</name>
<keyword evidence="8" id="KW-1185">Reference proteome</keyword>
<accession>A0A4S2AXB0</accession>
<feature type="transmembrane region" description="Helical" evidence="5">
    <location>
        <begin position="107"/>
        <end position="136"/>
    </location>
</feature>
<feature type="transmembrane region" description="Helical" evidence="5">
    <location>
        <begin position="50"/>
        <end position="71"/>
    </location>
</feature>
<evidence type="ECO:0000256" key="3">
    <source>
        <dbReference type="ARBA" id="ARBA00022989"/>
    </source>
</evidence>
<feature type="transmembrane region" description="Helical" evidence="5">
    <location>
        <begin position="142"/>
        <end position="159"/>
    </location>
</feature>
<evidence type="ECO:0000256" key="4">
    <source>
        <dbReference type="ARBA" id="ARBA00023136"/>
    </source>
</evidence>
<keyword evidence="4 5" id="KW-0472">Membrane</keyword>